<feature type="region of interest" description="Disordered" evidence="2">
    <location>
        <begin position="1299"/>
        <end position="1341"/>
    </location>
</feature>
<dbReference type="Pfam" id="PF02538">
    <property type="entry name" value="Hydantoinase_B"/>
    <property type="match status" value="1"/>
</dbReference>
<dbReference type="GO" id="GO:0006749">
    <property type="term" value="P:glutathione metabolic process"/>
    <property type="evidence" value="ECO:0007669"/>
    <property type="project" value="TreeGrafter"/>
</dbReference>
<name>A0A1Y2C5L7_9FUNG</name>
<comment type="similarity">
    <text evidence="1">Belongs to the oxoprolinase family.</text>
</comment>
<reference evidence="6 7" key="1">
    <citation type="submission" date="2016-07" db="EMBL/GenBank/DDBJ databases">
        <title>Pervasive Adenine N6-methylation of Active Genes in Fungi.</title>
        <authorList>
            <consortium name="DOE Joint Genome Institute"/>
            <person name="Mondo S.J."/>
            <person name="Dannebaum R.O."/>
            <person name="Kuo R.C."/>
            <person name="Labutti K."/>
            <person name="Haridas S."/>
            <person name="Kuo A."/>
            <person name="Salamov A."/>
            <person name="Ahrendt S.R."/>
            <person name="Lipzen A."/>
            <person name="Sullivan W."/>
            <person name="Andreopoulos W.B."/>
            <person name="Clum A."/>
            <person name="Lindquist E."/>
            <person name="Daum C."/>
            <person name="Ramamoorthy G.K."/>
            <person name="Gryganskyi A."/>
            <person name="Culley D."/>
            <person name="Magnuson J.K."/>
            <person name="James T.Y."/>
            <person name="O'Malley M.A."/>
            <person name="Stajich J.E."/>
            <person name="Spatafora J.W."/>
            <person name="Visel A."/>
            <person name="Grigoriev I.V."/>
        </authorList>
    </citation>
    <scope>NUCLEOTIDE SEQUENCE [LARGE SCALE GENOMIC DNA]</scope>
    <source>
        <strain evidence="6 7">JEL800</strain>
    </source>
</reference>
<sequence length="1341" mass="143534">MTQHKIRVFIDRGGTFTDCIAFLPDGSTKVIKLLSEDPSNYKDAPTEAIRRIKEFASGKSIPRTEKLDTSDIELIRMGTTVATNALLERKGEPVALLVTKGFKDILHIQNQARPKIFDLEINMPGVLYEQVIEVDERVSLVGYTAHPDGIVKEEDVKGKEGYVKGVTGEWVRILKKPDLKEIEASLKSIYASGIRSIAICLMHSYTFNDHELQIATLAKSLGFTHISTSSTLTPMIKLVPRGNSAVSDAYLTPSIKTYISGFSSGFDSGLQSGSVRVQFMKSDGGLADVKDFSGLGAILSGPAGGVVGYALTSYDPDSGTPVIGFDMGGTSTDVSRYAGRYDHVFETTTAGVTIQAPQLDINTVAAGGGSRLFFRNGMFVVGPESAGANPGPTCYKKGGPLAITDANLLLGRLIPSYFPKIFGKTESEPLDLSATRSAFEKLAAEINGVPISPKRASRKSASATATPAETGRPTMSLDEIAYGFVEVANEAMCRPIRQLTQAKGHDTSKHILACFGGAGGQHACAIAKSLGIKTILIHKHSAILSAYGLSLADIVHEVQEPSQEVFDLSKLSNIQARIDSLAKDAKEHLLSQGFTESHIVIEPYLNLRYQGTDTSMMTLKPTGSYDFLSVFVANHKQEFGFTLPDRPVIIDDIRIRAIGKGTETEKKASGATVHKEVKSLPRRRVDKEKASSIEQTYWKSLGRVDTPVFMLSNLEKGDEIVGPALIIDATATIVVEPSCTALITSEHVVILVDAGTKTTDSSVSKSQIVQDPILLSVFGHRFMSIAEQMGRTLQKTAISTNIKERLDFSCALFGPDGGLVANAPHIPVHLGSMQEAVRWQMTHLKGQLKDGDVLMTNHPAAGGSHLPDITIITPVFSGGEVVFFVASRGHHADIGGIQPGSMPPNSCELFQEGAAVKSFHLVRGGVFDEKGVTKILVDEPAQYEGCSGSRCLSDNLSDLKAQVAANQRGISLVQGLISEYSLPVVQAYMGFIRENAELAVRAMLKTVSSKTGRVLEATDRMDDGSTLRLKIDIDPSTGSATFDFTGTSKEVYGNTNAPKSVTYSAIIYCLRCLINLDMPLNQGALQPITVIIPEGCMLSPSETAAVVGGNVLTSQRLCDVVLKAFGACAASQGCCNNFTFGSGGKDKNGNVKDGFGYYETIAGGSGAGPTWNGRSGVHTHMTNTRITDPEILERRYPVLLKQFGLRPGSGGNGLYKGGDGVIRELEFLETLNVSMLSERRVFQPYGLEGGEPGEAGLNLLIRKGQPAVNFGGKNATIVHPGDVIRIETPGGGGYGVVERGTGKKDALKRKSSQSASPSTRAKSVRIAGGSLANMEEAQNDF</sequence>
<evidence type="ECO:0000259" key="4">
    <source>
        <dbReference type="Pfam" id="PF02538"/>
    </source>
</evidence>
<evidence type="ECO:0000259" key="5">
    <source>
        <dbReference type="Pfam" id="PF05378"/>
    </source>
</evidence>
<evidence type="ECO:0000313" key="6">
    <source>
        <dbReference type="EMBL" id="ORY42177.1"/>
    </source>
</evidence>
<dbReference type="Proteomes" id="UP000193642">
    <property type="component" value="Unassembled WGS sequence"/>
</dbReference>
<evidence type="ECO:0000256" key="1">
    <source>
        <dbReference type="ARBA" id="ARBA00010403"/>
    </source>
</evidence>
<evidence type="ECO:0000259" key="3">
    <source>
        <dbReference type="Pfam" id="PF01968"/>
    </source>
</evidence>
<dbReference type="STRING" id="329046.A0A1Y2C5L7"/>
<dbReference type="GO" id="GO:0017168">
    <property type="term" value="F:5-oxoprolinase (ATP-hydrolyzing) activity"/>
    <property type="evidence" value="ECO:0007669"/>
    <property type="project" value="TreeGrafter"/>
</dbReference>
<gene>
    <name evidence="6" type="ORF">BCR33DRAFT_305214</name>
</gene>
<evidence type="ECO:0000313" key="7">
    <source>
        <dbReference type="Proteomes" id="UP000193642"/>
    </source>
</evidence>
<dbReference type="PANTHER" id="PTHR11365:SF2">
    <property type="entry name" value="5-OXOPROLINASE"/>
    <property type="match status" value="1"/>
</dbReference>
<dbReference type="EMBL" id="MCGO01000029">
    <property type="protein sequence ID" value="ORY42177.1"/>
    <property type="molecule type" value="Genomic_DNA"/>
</dbReference>
<evidence type="ECO:0000256" key="2">
    <source>
        <dbReference type="SAM" id="MobiDB-lite"/>
    </source>
</evidence>
<dbReference type="InterPro" id="IPR003692">
    <property type="entry name" value="Hydantoinase_B"/>
</dbReference>
<dbReference type="PANTHER" id="PTHR11365">
    <property type="entry name" value="5-OXOPROLINASE RELATED"/>
    <property type="match status" value="1"/>
</dbReference>
<organism evidence="6 7">
    <name type="scientific">Rhizoclosmatium globosum</name>
    <dbReference type="NCBI Taxonomy" id="329046"/>
    <lineage>
        <taxon>Eukaryota</taxon>
        <taxon>Fungi</taxon>
        <taxon>Fungi incertae sedis</taxon>
        <taxon>Chytridiomycota</taxon>
        <taxon>Chytridiomycota incertae sedis</taxon>
        <taxon>Chytridiomycetes</taxon>
        <taxon>Chytridiales</taxon>
        <taxon>Chytriomycetaceae</taxon>
        <taxon>Rhizoclosmatium</taxon>
    </lineage>
</organism>
<feature type="domain" description="Hydantoinase/oxoprolinase N-terminal" evidence="5">
    <location>
        <begin position="7"/>
        <end position="220"/>
    </location>
</feature>
<feature type="domain" description="Hydantoinase A/oxoprolinase" evidence="3">
    <location>
        <begin position="241"/>
        <end position="557"/>
    </location>
</feature>
<proteinExistence type="inferred from homology"/>
<evidence type="ECO:0008006" key="8">
    <source>
        <dbReference type="Google" id="ProtNLM"/>
    </source>
</evidence>
<dbReference type="OrthoDB" id="3643at2759"/>
<feature type="compositionally biased region" description="Polar residues" evidence="2">
    <location>
        <begin position="1312"/>
        <end position="1321"/>
    </location>
</feature>
<keyword evidence="7" id="KW-1185">Reference proteome</keyword>
<dbReference type="InterPro" id="IPR045079">
    <property type="entry name" value="Oxoprolinase-like"/>
</dbReference>
<dbReference type="GO" id="GO:0005829">
    <property type="term" value="C:cytosol"/>
    <property type="evidence" value="ECO:0007669"/>
    <property type="project" value="TreeGrafter"/>
</dbReference>
<dbReference type="InterPro" id="IPR002821">
    <property type="entry name" value="Hydantoinase_A"/>
</dbReference>
<dbReference type="InterPro" id="IPR008040">
    <property type="entry name" value="Hydant_A_N"/>
</dbReference>
<feature type="domain" description="Hydantoinase B/oxoprolinase" evidence="4">
    <location>
        <begin position="771"/>
        <end position="1295"/>
    </location>
</feature>
<dbReference type="Pfam" id="PF01968">
    <property type="entry name" value="Hydantoinase_A"/>
    <property type="match status" value="1"/>
</dbReference>
<protein>
    <recommendedName>
        <fullName evidence="8">5-oxoprolinase</fullName>
    </recommendedName>
</protein>
<comment type="caution">
    <text evidence="6">The sequence shown here is derived from an EMBL/GenBank/DDBJ whole genome shotgun (WGS) entry which is preliminary data.</text>
</comment>
<dbReference type="Pfam" id="PF05378">
    <property type="entry name" value="Hydant_A_N"/>
    <property type="match status" value="1"/>
</dbReference>
<accession>A0A1Y2C5L7</accession>